<evidence type="ECO:0000313" key="3">
    <source>
        <dbReference type="Proteomes" id="UP000825729"/>
    </source>
</evidence>
<feature type="region of interest" description="Disordered" evidence="1">
    <location>
        <begin position="1"/>
        <end position="24"/>
    </location>
</feature>
<sequence length="113" mass="12833">MEGFSQPKTRLKQKRCTPARDQNQSKVPLLSALCCCTKLLTTQFSIFRESTTVPQVHIKPVPRFFISCGRVSSSLRTRMEMELFTSSRPCGKGSWSGVEPGWARVRRENLNPN</sequence>
<dbReference type="AlphaFoldDB" id="A0AAV7EF59"/>
<gene>
    <name evidence="2" type="ORF">H6P81_012853</name>
</gene>
<name>A0AAV7EF59_ARIFI</name>
<proteinExistence type="predicted"/>
<dbReference type="Proteomes" id="UP000825729">
    <property type="component" value="Unassembled WGS sequence"/>
</dbReference>
<protein>
    <submittedName>
        <fullName evidence="2">Uncharacterized protein</fullName>
    </submittedName>
</protein>
<accession>A0AAV7EF59</accession>
<comment type="caution">
    <text evidence="2">The sequence shown here is derived from an EMBL/GenBank/DDBJ whole genome shotgun (WGS) entry which is preliminary data.</text>
</comment>
<organism evidence="2 3">
    <name type="scientific">Aristolochia fimbriata</name>
    <name type="common">White veined hardy Dutchman's pipe vine</name>
    <dbReference type="NCBI Taxonomy" id="158543"/>
    <lineage>
        <taxon>Eukaryota</taxon>
        <taxon>Viridiplantae</taxon>
        <taxon>Streptophyta</taxon>
        <taxon>Embryophyta</taxon>
        <taxon>Tracheophyta</taxon>
        <taxon>Spermatophyta</taxon>
        <taxon>Magnoliopsida</taxon>
        <taxon>Magnoliidae</taxon>
        <taxon>Piperales</taxon>
        <taxon>Aristolochiaceae</taxon>
        <taxon>Aristolochia</taxon>
    </lineage>
</organism>
<reference evidence="2 3" key="1">
    <citation type="submission" date="2021-07" db="EMBL/GenBank/DDBJ databases">
        <title>The Aristolochia fimbriata genome: insights into angiosperm evolution, floral development and chemical biosynthesis.</title>
        <authorList>
            <person name="Jiao Y."/>
        </authorList>
    </citation>
    <scope>NUCLEOTIDE SEQUENCE [LARGE SCALE GENOMIC DNA]</scope>
    <source>
        <strain evidence="2">IBCAS-2021</strain>
        <tissue evidence="2">Leaf</tissue>
    </source>
</reference>
<evidence type="ECO:0000256" key="1">
    <source>
        <dbReference type="SAM" id="MobiDB-lite"/>
    </source>
</evidence>
<evidence type="ECO:0000313" key="2">
    <source>
        <dbReference type="EMBL" id="KAG9446725.1"/>
    </source>
</evidence>
<dbReference type="EMBL" id="JAINDJ010000005">
    <property type="protein sequence ID" value="KAG9446725.1"/>
    <property type="molecule type" value="Genomic_DNA"/>
</dbReference>
<keyword evidence="3" id="KW-1185">Reference proteome</keyword>